<name>U4KEG8_9VIBR</name>
<evidence type="ECO:0000313" key="2">
    <source>
        <dbReference type="EMBL" id="CCO61536.1"/>
    </source>
</evidence>
<dbReference type="AlphaFoldDB" id="U4KEG8"/>
<evidence type="ECO:0000256" key="1">
    <source>
        <dbReference type="SAM" id="MobiDB-lite"/>
    </source>
</evidence>
<keyword evidence="3" id="KW-1185">Reference proteome</keyword>
<gene>
    <name evidence="2" type="ORF">VIBNI_B1811</name>
</gene>
<reference evidence="2 3" key="1">
    <citation type="journal article" date="2013" name="ISME J.">
        <title>Comparative genomics of pathogenic lineages of Vibrio nigripulchritudo identifies virulence-associated traits.</title>
        <authorList>
            <person name="Goudenege D."/>
            <person name="Labreuche Y."/>
            <person name="Krin E."/>
            <person name="Ansquer D."/>
            <person name="Mangenot S."/>
            <person name="Calteau A."/>
            <person name="Medigue C."/>
            <person name="Mazel D."/>
            <person name="Polz M.F."/>
            <person name="Le Roux F."/>
        </authorList>
    </citation>
    <scope>NUCLEOTIDE SEQUENCE [LARGE SCALE GENOMIC DNA]</scope>
    <source>
        <strain evidence="3">SnF1</strain>
    </source>
</reference>
<dbReference type="RefSeq" id="WP_022561947.1">
    <property type="nucleotide sequence ID" value="NC_022543.1"/>
</dbReference>
<dbReference type="PATRIC" id="fig|1260221.3.peg.5390"/>
<protein>
    <submittedName>
        <fullName evidence="2">Uncharacterized protein</fullName>
    </submittedName>
</protein>
<feature type="region of interest" description="Disordered" evidence="1">
    <location>
        <begin position="1"/>
        <end position="52"/>
    </location>
</feature>
<dbReference type="KEGG" id="vni:VIBNI_B1811"/>
<evidence type="ECO:0000313" key="3">
    <source>
        <dbReference type="Proteomes" id="UP000016895"/>
    </source>
</evidence>
<feature type="compositionally biased region" description="Basic residues" evidence="1">
    <location>
        <begin position="1"/>
        <end position="10"/>
    </location>
</feature>
<dbReference type="Proteomes" id="UP000016895">
    <property type="component" value="Chromosome 2"/>
</dbReference>
<dbReference type="EMBL" id="FO203527">
    <property type="protein sequence ID" value="CCO61536.1"/>
    <property type="molecule type" value="Genomic_DNA"/>
</dbReference>
<accession>U4KEG8</accession>
<sequence>MKLSLKKKSVKNLSNKQSLANMELPKNATPEVGGASPLHTVPRSTGCWVTRK</sequence>
<organism evidence="2 3">
    <name type="scientific">Vibrio nigripulchritudo</name>
    <dbReference type="NCBI Taxonomy" id="28173"/>
    <lineage>
        <taxon>Bacteria</taxon>
        <taxon>Pseudomonadati</taxon>
        <taxon>Pseudomonadota</taxon>
        <taxon>Gammaproteobacteria</taxon>
        <taxon>Vibrionales</taxon>
        <taxon>Vibrionaceae</taxon>
        <taxon>Vibrio</taxon>
    </lineage>
</organism>
<proteinExistence type="predicted"/>